<keyword evidence="9" id="KW-1185">Reference proteome</keyword>
<evidence type="ECO:0000256" key="3">
    <source>
        <dbReference type="ARBA" id="ARBA00022989"/>
    </source>
</evidence>
<sequence length="276" mass="30420">MAEKDQHDQESGATAHEIFMELQSQQREHKMWPPCAVPHPVPCPGAIAHELFIELQFQQTQHKSCPSPPPTPPCPSQCQTPPPPTPCRSPCHTPPCPSPTRKWLLYTVLFAVSQTAIILLFARTIMRIRTPEPRLSSPVVDVTYSPDATNPSFNIRIKAEIRVKNTNFGRYKFQDSSISFCYNGATVGSQFIRNSRAGARSTKRFDVMVDLSSAGLPNQPQLGADLSSGVLILKGRASLKGEVKVLGVLKTKMSAELDCSIAINLRECIVGDLRCN</sequence>
<keyword evidence="4 6" id="KW-0472">Membrane</keyword>
<dbReference type="InterPro" id="IPR044839">
    <property type="entry name" value="NDR1-like"/>
</dbReference>
<comment type="subcellular location">
    <subcellularLocation>
        <location evidence="1">Membrane</location>
        <topology evidence="1">Single-pass membrane protein</topology>
    </subcellularLocation>
</comment>
<keyword evidence="2 6" id="KW-0812">Transmembrane</keyword>
<dbReference type="PANTHER" id="PTHR31234:SF3">
    <property type="entry name" value="LATE EMBRYOGENESIS ABUNDANT (LEA) HYDROXYPROLINE-RICH GLYCOPROTEIN FAMILY"/>
    <property type="match status" value="1"/>
</dbReference>
<keyword evidence="3 6" id="KW-1133">Transmembrane helix</keyword>
<feature type="domain" description="Late embryogenesis abundant protein LEA-2 subgroup" evidence="7">
    <location>
        <begin position="161"/>
        <end position="260"/>
    </location>
</feature>
<dbReference type="STRING" id="429701.A0A2G9HFF7"/>
<dbReference type="GO" id="GO:0005886">
    <property type="term" value="C:plasma membrane"/>
    <property type="evidence" value="ECO:0007669"/>
    <property type="project" value="TreeGrafter"/>
</dbReference>
<dbReference type="InterPro" id="IPR004864">
    <property type="entry name" value="LEA_2"/>
</dbReference>
<reference evidence="9" key="1">
    <citation type="journal article" date="2018" name="Gigascience">
        <title>Genome assembly of the Pink Ipe (Handroanthus impetiginosus, Bignoniaceae), a highly valued, ecologically keystone Neotropical timber forest tree.</title>
        <authorList>
            <person name="Silva-Junior O.B."/>
            <person name="Grattapaglia D."/>
            <person name="Novaes E."/>
            <person name="Collevatti R.G."/>
        </authorList>
    </citation>
    <scope>NUCLEOTIDE SEQUENCE [LARGE SCALE GENOMIC DNA]</scope>
    <source>
        <strain evidence="9">cv. UFG-1</strain>
    </source>
</reference>
<evidence type="ECO:0000256" key="4">
    <source>
        <dbReference type="ARBA" id="ARBA00023136"/>
    </source>
</evidence>
<dbReference type="PANTHER" id="PTHR31234">
    <property type="entry name" value="LATE EMBRYOGENESIS ABUNDANT (LEA) HYDROXYPROLINE-RICH GLYCOPROTEIN FAMILY"/>
    <property type="match status" value="1"/>
</dbReference>
<protein>
    <recommendedName>
        <fullName evidence="7">Late embryogenesis abundant protein LEA-2 subgroup domain-containing protein</fullName>
    </recommendedName>
</protein>
<name>A0A2G9HFF7_9LAMI</name>
<dbReference type="Pfam" id="PF03168">
    <property type="entry name" value="LEA_2"/>
    <property type="match status" value="1"/>
</dbReference>
<dbReference type="GO" id="GO:0098542">
    <property type="term" value="P:defense response to other organism"/>
    <property type="evidence" value="ECO:0007669"/>
    <property type="project" value="InterPro"/>
</dbReference>
<dbReference type="Proteomes" id="UP000231279">
    <property type="component" value="Unassembled WGS sequence"/>
</dbReference>
<accession>A0A2G9HFF7</accession>
<evidence type="ECO:0000256" key="6">
    <source>
        <dbReference type="SAM" id="Phobius"/>
    </source>
</evidence>
<evidence type="ECO:0000313" key="9">
    <source>
        <dbReference type="Proteomes" id="UP000231279"/>
    </source>
</evidence>
<evidence type="ECO:0000256" key="5">
    <source>
        <dbReference type="SAM" id="MobiDB-lite"/>
    </source>
</evidence>
<dbReference type="OrthoDB" id="1894389at2759"/>
<organism evidence="8 9">
    <name type="scientific">Handroanthus impetiginosus</name>
    <dbReference type="NCBI Taxonomy" id="429701"/>
    <lineage>
        <taxon>Eukaryota</taxon>
        <taxon>Viridiplantae</taxon>
        <taxon>Streptophyta</taxon>
        <taxon>Embryophyta</taxon>
        <taxon>Tracheophyta</taxon>
        <taxon>Spermatophyta</taxon>
        <taxon>Magnoliopsida</taxon>
        <taxon>eudicotyledons</taxon>
        <taxon>Gunneridae</taxon>
        <taxon>Pentapetalae</taxon>
        <taxon>asterids</taxon>
        <taxon>lamiids</taxon>
        <taxon>Lamiales</taxon>
        <taxon>Bignoniaceae</taxon>
        <taxon>Crescentiina</taxon>
        <taxon>Tabebuia alliance</taxon>
        <taxon>Handroanthus</taxon>
    </lineage>
</organism>
<gene>
    <name evidence="8" type="ORF">CDL12_11093</name>
</gene>
<dbReference type="AlphaFoldDB" id="A0A2G9HFF7"/>
<comment type="caution">
    <text evidence="8">The sequence shown here is derived from an EMBL/GenBank/DDBJ whole genome shotgun (WGS) entry which is preliminary data.</text>
</comment>
<feature type="region of interest" description="Disordered" evidence="5">
    <location>
        <begin position="61"/>
        <end position="86"/>
    </location>
</feature>
<evidence type="ECO:0000313" key="8">
    <source>
        <dbReference type="EMBL" id="PIN16255.1"/>
    </source>
</evidence>
<dbReference type="EMBL" id="NKXS01001917">
    <property type="protein sequence ID" value="PIN16255.1"/>
    <property type="molecule type" value="Genomic_DNA"/>
</dbReference>
<evidence type="ECO:0000256" key="2">
    <source>
        <dbReference type="ARBA" id="ARBA00022692"/>
    </source>
</evidence>
<feature type="transmembrane region" description="Helical" evidence="6">
    <location>
        <begin position="103"/>
        <end position="122"/>
    </location>
</feature>
<feature type="compositionally biased region" description="Pro residues" evidence="5">
    <location>
        <begin position="66"/>
        <end position="86"/>
    </location>
</feature>
<evidence type="ECO:0000259" key="7">
    <source>
        <dbReference type="Pfam" id="PF03168"/>
    </source>
</evidence>
<evidence type="ECO:0000256" key="1">
    <source>
        <dbReference type="ARBA" id="ARBA00004167"/>
    </source>
</evidence>
<proteinExistence type="predicted"/>